<dbReference type="OrthoDB" id="1668230at2759"/>
<dbReference type="InterPro" id="IPR057203">
    <property type="entry name" value="DUF7881"/>
</dbReference>
<dbReference type="PROSITE" id="PS50011">
    <property type="entry name" value="PROTEIN_KINASE_DOM"/>
    <property type="match status" value="1"/>
</dbReference>
<evidence type="ECO:0000259" key="1">
    <source>
        <dbReference type="PROSITE" id="PS50011"/>
    </source>
</evidence>
<gene>
    <name evidence="2" type="ORF">F503_02941</name>
</gene>
<organism evidence="2 3">
    <name type="scientific">Ophiostoma piceae (strain UAMH 11346)</name>
    <name type="common">Sap stain fungus</name>
    <dbReference type="NCBI Taxonomy" id="1262450"/>
    <lineage>
        <taxon>Eukaryota</taxon>
        <taxon>Fungi</taxon>
        <taxon>Dikarya</taxon>
        <taxon>Ascomycota</taxon>
        <taxon>Pezizomycotina</taxon>
        <taxon>Sordariomycetes</taxon>
        <taxon>Sordariomycetidae</taxon>
        <taxon>Ophiostomatales</taxon>
        <taxon>Ophiostomataceae</taxon>
        <taxon>Ophiostoma</taxon>
    </lineage>
</organism>
<dbReference type="Pfam" id="PF13391">
    <property type="entry name" value="HNH_2"/>
    <property type="match status" value="1"/>
</dbReference>
<proteinExistence type="predicted"/>
<dbReference type="AlphaFoldDB" id="S3C006"/>
<reference evidence="2 3" key="1">
    <citation type="journal article" date="2013" name="BMC Genomics">
        <title>The genome and transcriptome of the pine saprophyte Ophiostoma piceae, and a comparison with the bark beetle-associated pine pathogen Grosmannia clavigera.</title>
        <authorList>
            <person name="Haridas S."/>
            <person name="Wang Y."/>
            <person name="Lim L."/>
            <person name="Massoumi Alamouti S."/>
            <person name="Jackman S."/>
            <person name="Docking R."/>
            <person name="Robertson G."/>
            <person name="Birol I."/>
            <person name="Bohlmann J."/>
            <person name="Breuil C."/>
        </authorList>
    </citation>
    <scope>NUCLEOTIDE SEQUENCE [LARGE SCALE GENOMIC DNA]</scope>
    <source>
        <strain evidence="2 3">UAMH 11346</strain>
    </source>
</reference>
<dbReference type="InterPro" id="IPR011009">
    <property type="entry name" value="Kinase-like_dom_sf"/>
</dbReference>
<dbReference type="GO" id="GO:0005524">
    <property type="term" value="F:ATP binding"/>
    <property type="evidence" value="ECO:0007669"/>
    <property type="project" value="InterPro"/>
</dbReference>
<sequence length="648" mass="71884">MPFAGEWQRELHPDWPEKRFHPPENIPYGWIYYARKGTRMGFGHTAIIELTPQRHIVKTPKPNPYNLQAQERNRAEVRAEYDVYQRIGPGCPYIPKLVAWDPETCCLSVEFLENGPLSTYLGNGPPESGIEVDKIDVQPAHRRRWALQVTRGLAALHALDIVHSDLGPGNVLLGGDLNVRIADFASSCTVGTRYEVCAGERYVVPGWSFRKPPEFADDIFILGCLVYFIMTGKEPHSDVESEFDVAKLYGEGKFPSVEGIECGGVIQGCWDGSLKSTDEVLQQLLEAFGVDDDPLGCPSPTLTHLPTSSVASSPPPRARRILLSPAAVVAVFLYSLSGSSLHSSSLPVFLPHLDMALDINTLRDVFFADVRTPEIGLGGLIVTSGMTNSIFYTIVAITIDQDATKFGLQDSDGEAVAKDDSPLRPGNYLIVSDQPATPSTKAFFTRALSNSAGTRLESFKNQVRDRDRRCVITKVEARLGPLYNHWTSFESAHVVPIAYPAEWRRCGFSNVVTIPPPPPRESDSINSVQNGLLMQSSVHQLFDSYDFSILPEADYKIVFFKPDFLGIAGQHLDRQLLDDARRPPDAFLRWHFEQAVYANVRGAGEPNLDFDFPPGSDMMGEISRAPKGAERMQFELFTRLGASQILED</sequence>
<dbReference type="Proteomes" id="UP000016923">
    <property type="component" value="Unassembled WGS sequence"/>
</dbReference>
<dbReference type="SUPFAM" id="SSF56112">
    <property type="entry name" value="Protein kinase-like (PK-like)"/>
    <property type="match status" value="1"/>
</dbReference>
<name>S3C006_OPHP1</name>
<keyword evidence="3" id="KW-1185">Reference proteome</keyword>
<dbReference type="PANTHER" id="PTHR44329">
    <property type="entry name" value="SERINE/THREONINE-PROTEIN KINASE TNNI3K-RELATED"/>
    <property type="match status" value="1"/>
</dbReference>
<dbReference type="InterPro" id="IPR000719">
    <property type="entry name" value="Prot_kinase_dom"/>
</dbReference>
<dbReference type="Pfam" id="PF00069">
    <property type="entry name" value="Pkinase"/>
    <property type="match status" value="1"/>
</dbReference>
<dbReference type="Pfam" id="PF25324">
    <property type="entry name" value="DUF7881"/>
    <property type="match status" value="1"/>
</dbReference>
<dbReference type="eggNOG" id="KOG0192">
    <property type="taxonomic scope" value="Eukaryota"/>
</dbReference>
<dbReference type="InterPro" id="IPR051681">
    <property type="entry name" value="Ser/Thr_Kinases-Pseudokinases"/>
</dbReference>
<dbReference type="HOGENOM" id="CLU_422775_0_0_1"/>
<evidence type="ECO:0000313" key="3">
    <source>
        <dbReference type="Proteomes" id="UP000016923"/>
    </source>
</evidence>
<accession>S3C006</accession>
<dbReference type="PANTHER" id="PTHR44329:SF291">
    <property type="entry name" value="PROTEIN KINASE DOMAIN-CONTAINING PROTEIN"/>
    <property type="match status" value="1"/>
</dbReference>
<feature type="domain" description="Protein kinase" evidence="1">
    <location>
        <begin position="34"/>
        <end position="333"/>
    </location>
</feature>
<dbReference type="Gene3D" id="1.10.510.10">
    <property type="entry name" value="Transferase(Phosphotransferase) domain 1"/>
    <property type="match status" value="1"/>
</dbReference>
<dbReference type="InterPro" id="IPR003615">
    <property type="entry name" value="HNH_nuc"/>
</dbReference>
<dbReference type="VEuPathDB" id="FungiDB:F503_02941"/>
<dbReference type="STRING" id="1262450.S3C006"/>
<dbReference type="GO" id="GO:0004674">
    <property type="term" value="F:protein serine/threonine kinase activity"/>
    <property type="evidence" value="ECO:0007669"/>
    <property type="project" value="TreeGrafter"/>
</dbReference>
<protein>
    <recommendedName>
        <fullName evidence="1">Protein kinase domain-containing protein</fullName>
    </recommendedName>
</protein>
<dbReference type="EMBL" id="KE148154">
    <property type="protein sequence ID" value="EPE06112.1"/>
    <property type="molecule type" value="Genomic_DNA"/>
</dbReference>
<evidence type="ECO:0000313" key="2">
    <source>
        <dbReference type="EMBL" id="EPE06112.1"/>
    </source>
</evidence>